<keyword evidence="3" id="KW-1185">Reference proteome</keyword>
<comment type="caution">
    <text evidence="2">The sequence shown here is derived from an EMBL/GenBank/DDBJ whole genome shotgun (WGS) entry which is preliminary data.</text>
</comment>
<organism evidence="2 3">
    <name type="scientific">Rhizoclosmatium globosum</name>
    <dbReference type="NCBI Taxonomy" id="329046"/>
    <lineage>
        <taxon>Eukaryota</taxon>
        <taxon>Fungi</taxon>
        <taxon>Fungi incertae sedis</taxon>
        <taxon>Chytridiomycota</taxon>
        <taxon>Chytridiomycota incertae sedis</taxon>
        <taxon>Chytridiomycetes</taxon>
        <taxon>Chytridiales</taxon>
        <taxon>Chytriomycetaceae</taxon>
        <taxon>Rhizoclosmatium</taxon>
    </lineage>
</organism>
<name>A0A1Y2CQ05_9FUNG</name>
<evidence type="ECO:0000256" key="1">
    <source>
        <dbReference type="SAM" id="MobiDB-lite"/>
    </source>
</evidence>
<dbReference type="OrthoDB" id="10434092at2759"/>
<feature type="compositionally biased region" description="Basic and acidic residues" evidence="1">
    <location>
        <begin position="63"/>
        <end position="72"/>
    </location>
</feature>
<feature type="region of interest" description="Disordered" evidence="1">
    <location>
        <begin position="1"/>
        <end position="76"/>
    </location>
</feature>
<accession>A0A1Y2CQ05</accession>
<gene>
    <name evidence="2" type="ORF">BCR33DRAFT_714175</name>
</gene>
<dbReference type="Proteomes" id="UP000193642">
    <property type="component" value="Unassembled WGS sequence"/>
</dbReference>
<reference evidence="2 3" key="1">
    <citation type="submission" date="2016-07" db="EMBL/GenBank/DDBJ databases">
        <title>Pervasive Adenine N6-methylation of Active Genes in Fungi.</title>
        <authorList>
            <consortium name="DOE Joint Genome Institute"/>
            <person name="Mondo S.J."/>
            <person name="Dannebaum R.O."/>
            <person name="Kuo R.C."/>
            <person name="Labutti K."/>
            <person name="Haridas S."/>
            <person name="Kuo A."/>
            <person name="Salamov A."/>
            <person name="Ahrendt S.R."/>
            <person name="Lipzen A."/>
            <person name="Sullivan W."/>
            <person name="Andreopoulos W.B."/>
            <person name="Clum A."/>
            <person name="Lindquist E."/>
            <person name="Daum C."/>
            <person name="Ramamoorthy G.K."/>
            <person name="Gryganskyi A."/>
            <person name="Culley D."/>
            <person name="Magnuson J.K."/>
            <person name="James T.Y."/>
            <person name="O'Malley M.A."/>
            <person name="Stajich J.E."/>
            <person name="Spatafora J.W."/>
            <person name="Visel A."/>
            <person name="Grigoriev I.V."/>
        </authorList>
    </citation>
    <scope>NUCLEOTIDE SEQUENCE [LARGE SCALE GENOMIC DNA]</scope>
    <source>
        <strain evidence="2 3">JEL800</strain>
    </source>
</reference>
<dbReference type="AlphaFoldDB" id="A0A1Y2CQ05"/>
<dbReference type="EMBL" id="MCGO01000010">
    <property type="protein sequence ID" value="ORY49121.1"/>
    <property type="molecule type" value="Genomic_DNA"/>
</dbReference>
<protein>
    <submittedName>
        <fullName evidence="2">Uncharacterized protein</fullName>
    </submittedName>
</protein>
<evidence type="ECO:0000313" key="2">
    <source>
        <dbReference type="EMBL" id="ORY49121.1"/>
    </source>
</evidence>
<proteinExistence type="predicted"/>
<feature type="compositionally biased region" description="Polar residues" evidence="1">
    <location>
        <begin position="39"/>
        <end position="54"/>
    </location>
</feature>
<sequence>MHSELNSKDPAGMAKHRHQQQLHLTQEHQQSEHQSHSSPNQRAVSNALSPNTVGYDSKAAKRNQSDARDPRSSHAIAAFGRQLANVGNTPPALNVNTTLHGTYAKSLCVDDVRRQSCLDCLVFFLCVVAVKLILMFNV</sequence>
<evidence type="ECO:0000313" key="3">
    <source>
        <dbReference type="Proteomes" id="UP000193642"/>
    </source>
</evidence>
<feature type="compositionally biased region" description="Basic and acidic residues" evidence="1">
    <location>
        <begin position="25"/>
        <end position="35"/>
    </location>
</feature>